<proteinExistence type="inferred from homology"/>
<dbReference type="AlphaFoldDB" id="A0AAJ2ZL32"/>
<evidence type="ECO:0000256" key="3">
    <source>
        <dbReference type="ARBA" id="ARBA00022448"/>
    </source>
</evidence>
<evidence type="ECO:0000256" key="6">
    <source>
        <dbReference type="ARBA" id="ARBA00022826"/>
    </source>
</evidence>
<evidence type="ECO:0000256" key="11">
    <source>
        <dbReference type="ARBA" id="ARBA00023303"/>
    </source>
</evidence>
<comment type="subcellular location">
    <subcellularLocation>
        <location evidence="1">Membrane</location>
        <topology evidence="1">Multi-pass membrane protein</topology>
    </subcellularLocation>
</comment>
<evidence type="ECO:0000256" key="5">
    <source>
        <dbReference type="ARBA" id="ARBA00022692"/>
    </source>
</evidence>
<evidence type="ECO:0000256" key="9">
    <source>
        <dbReference type="ARBA" id="ARBA00023065"/>
    </source>
</evidence>
<organism evidence="14 17">
    <name type="scientific">Micromonospora terminaliae</name>
    <dbReference type="NCBI Taxonomy" id="1914461"/>
    <lineage>
        <taxon>Bacteria</taxon>
        <taxon>Bacillati</taxon>
        <taxon>Actinomycetota</taxon>
        <taxon>Actinomycetes</taxon>
        <taxon>Micromonosporales</taxon>
        <taxon>Micromonosporaceae</taxon>
        <taxon>Micromonospora</taxon>
    </lineage>
</organism>
<feature type="transmembrane region" description="Helical" evidence="13">
    <location>
        <begin position="113"/>
        <end position="135"/>
    </location>
</feature>
<feature type="transmembrane region" description="Helical" evidence="13">
    <location>
        <begin position="156"/>
        <end position="189"/>
    </location>
</feature>
<evidence type="ECO:0000313" key="17">
    <source>
        <dbReference type="Proteomes" id="UP000477779"/>
    </source>
</evidence>
<gene>
    <name evidence="14" type="ORF">G3561_26945</name>
    <name evidence="15" type="ORF">GCE86_21350</name>
</gene>
<keyword evidence="10 13" id="KW-0472">Membrane</keyword>
<dbReference type="GO" id="GO:0016020">
    <property type="term" value="C:membrane"/>
    <property type="evidence" value="ECO:0007669"/>
    <property type="project" value="UniProtKB-SubCell"/>
</dbReference>
<keyword evidence="3" id="KW-0813">Transport</keyword>
<dbReference type="GO" id="GO:0005267">
    <property type="term" value="F:potassium channel activity"/>
    <property type="evidence" value="ECO:0007669"/>
    <property type="project" value="UniProtKB-KW"/>
</dbReference>
<keyword evidence="4" id="KW-0633">Potassium transport</keyword>
<dbReference type="PANTHER" id="PTHR31462">
    <property type="entry name" value="ENDOSOMAL/LYSOSOMAL POTASSIUM CHANNEL TMEM175"/>
    <property type="match status" value="1"/>
</dbReference>
<evidence type="ECO:0000256" key="1">
    <source>
        <dbReference type="ARBA" id="ARBA00004141"/>
    </source>
</evidence>
<keyword evidence="6" id="KW-0631">Potassium channel</keyword>
<dbReference type="EMBL" id="CP045309">
    <property type="protein sequence ID" value="QGL49339.1"/>
    <property type="molecule type" value="Genomic_DNA"/>
</dbReference>
<evidence type="ECO:0000256" key="2">
    <source>
        <dbReference type="ARBA" id="ARBA00006920"/>
    </source>
</evidence>
<dbReference type="RefSeq" id="WP_154228593.1">
    <property type="nucleotide sequence ID" value="NZ_CP045309.1"/>
</dbReference>
<keyword evidence="7" id="KW-0630">Potassium</keyword>
<evidence type="ECO:0000313" key="16">
    <source>
        <dbReference type="Proteomes" id="UP000402241"/>
    </source>
</evidence>
<comment type="similarity">
    <text evidence="2">Belongs to the TMEM175 family.</text>
</comment>
<evidence type="ECO:0000256" key="7">
    <source>
        <dbReference type="ARBA" id="ARBA00022958"/>
    </source>
</evidence>
<keyword evidence="9" id="KW-0406">Ion transport</keyword>
<comment type="catalytic activity">
    <reaction evidence="12">
        <text>K(+)(in) = K(+)(out)</text>
        <dbReference type="Rhea" id="RHEA:29463"/>
        <dbReference type="ChEBI" id="CHEBI:29103"/>
    </reaction>
</comment>
<keyword evidence="5 13" id="KW-0812">Transmembrane</keyword>
<dbReference type="Proteomes" id="UP000477779">
    <property type="component" value="Unassembled WGS sequence"/>
</dbReference>
<dbReference type="Proteomes" id="UP000402241">
    <property type="component" value="Chromosome"/>
</dbReference>
<reference evidence="15 16" key="1">
    <citation type="submission" date="2019-10" db="EMBL/GenBank/DDBJ databases">
        <title>Genome Sequence of Micromonospora terminaliae DSM 101760.</title>
        <authorList>
            <person name="Guo L."/>
        </authorList>
    </citation>
    <scope>NUCLEOTIDE SEQUENCE [LARGE SCALE GENOMIC DNA]</scope>
    <source>
        <strain evidence="15 16">DSM 101760</strain>
    </source>
</reference>
<protein>
    <submittedName>
        <fullName evidence="14">DUF1211 domain-containing protein</fullName>
    </submittedName>
</protein>
<keyword evidence="16" id="KW-1185">Reference proteome</keyword>
<evidence type="ECO:0000313" key="14">
    <source>
        <dbReference type="EMBL" id="NES31179.1"/>
    </source>
</evidence>
<evidence type="ECO:0000256" key="4">
    <source>
        <dbReference type="ARBA" id="ARBA00022538"/>
    </source>
</evidence>
<evidence type="ECO:0000256" key="12">
    <source>
        <dbReference type="ARBA" id="ARBA00034430"/>
    </source>
</evidence>
<sequence>MSRTRLEVFSDAVFAVAITLLALNLTVAGPGHGPLLHQVGDHWPAFLAYLISFATIGLIWVNHHALIGNLALVDRNLALLNLVLLLFVVLIPVDTATVSEYLALGGQDARVAVILYAAAFLGMGLSFAGIFEWTLGPGRLRQPVPERARWKARLRFGTASILYLTAIAVAFLSPLAALAVVGVVPIYYIFERNLAIGAPADVRQQ</sequence>
<dbReference type="EMBL" id="JAAHBZ010000015">
    <property type="protein sequence ID" value="NES31179.1"/>
    <property type="molecule type" value="Genomic_DNA"/>
</dbReference>
<evidence type="ECO:0000256" key="13">
    <source>
        <dbReference type="SAM" id="Phobius"/>
    </source>
</evidence>
<evidence type="ECO:0000313" key="15">
    <source>
        <dbReference type="EMBL" id="QGL49339.1"/>
    </source>
</evidence>
<feature type="transmembrane region" description="Helical" evidence="13">
    <location>
        <begin position="73"/>
        <end position="93"/>
    </location>
</feature>
<keyword evidence="11" id="KW-0407">Ion channel</keyword>
<dbReference type="Pfam" id="PF06736">
    <property type="entry name" value="TMEM175"/>
    <property type="match status" value="1"/>
</dbReference>
<evidence type="ECO:0000256" key="8">
    <source>
        <dbReference type="ARBA" id="ARBA00022989"/>
    </source>
</evidence>
<feature type="transmembrane region" description="Helical" evidence="13">
    <location>
        <begin position="44"/>
        <end position="61"/>
    </location>
</feature>
<reference evidence="14 17" key="2">
    <citation type="submission" date="2020-02" db="EMBL/GenBank/DDBJ databases">
        <title>WGS of Micromonospora spp. isolated from hot spring.</title>
        <authorList>
            <person name="Thawai C."/>
        </authorList>
    </citation>
    <scope>NUCLEOTIDE SEQUENCE [LARGE SCALE GENOMIC DNA]</scope>
    <source>
        <strain evidence="14 17">TMS7</strain>
    </source>
</reference>
<keyword evidence="8 13" id="KW-1133">Transmembrane helix</keyword>
<dbReference type="InterPro" id="IPR010617">
    <property type="entry name" value="TMEM175-like"/>
</dbReference>
<dbReference type="GO" id="GO:0015252">
    <property type="term" value="F:proton channel activity"/>
    <property type="evidence" value="ECO:0007669"/>
    <property type="project" value="InterPro"/>
</dbReference>
<evidence type="ECO:0000256" key="10">
    <source>
        <dbReference type="ARBA" id="ARBA00023136"/>
    </source>
</evidence>
<name>A0AAJ2ZL32_9ACTN</name>
<dbReference type="PANTHER" id="PTHR31462:SF5">
    <property type="entry name" value="ENDOSOMAL_LYSOSOMAL PROTON CHANNEL TMEM175"/>
    <property type="match status" value="1"/>
</dbReference>
<accession>A0AAJ2ZL32</accession>